<gene>
    <name evidence="7" type="ordered locus">bgla_3p0750</name>
</gene>
<dbReference type="Proteomes" id="UP000008316">
    <property type="component" value="Plasmid bgla_3p"/>
</dbReference>
<keyword evidence="4" id="KW-0238">DNA-binding</keyword>
<dbReference type="GO" id="GO:0009295">
    <property type="term" value="C:nucleoid"/>
    <property type="evidence" value="ECO:0007669"/>
    <property type="project" value="UniProtKB-SubCell"/>
</dbReference>
<proteinExistence type="inferred from homology"/>
<evidence type="ECO:0000256" key="2">
    <source>
        <dbReference type="ARBA" id="ARBA00010610"/>
    </source>
</evidence>
<reference evidence="7 8" key="1">
    <citation type="journal article" date="2011" name="J. Bacteriol.">
        <title>Complete genome sequence of Burkholderia gladioli BSR3.</title>
        <authorList>
            <person name="Seo Y.S."/>
            <person name="Lim J."/>
            <person name="Choi B.S."/>
            <person name="Kim H."/>
            <person name="Goo E."/>
            <person name="Lee B."/>
            <person name="Lim J.S."/>
            <person name="Choi I.Y."/>
            <person name="Moon J.S."/>
            <person name="Kim J."/>
            <person name="Hwang I."/>
        </authorList>
    </citation>
    <scope>NUCLEOTIDE SEQUENCE [LARGE SCALE GENOMIC DNA]</scope>
    <source>
        <strain evidence="8">BSR3</strain>
    </source>
</reference>
<dbReference type="KEGG" id="bgd:bgla_3p0750"/>
<dbReference type="EMBL" id="CP002603">
    <property type="protein sequence ID" value="AEA65776.1"/>
    <property type="molecule type" value="Genomic_DNA"/>
</dbReference>
<dbReference type="GO" id="GO:0003677">
    <property type="term" value="F:DNA binding"/>
    <property type="evidence" value="ECO:0007669"/>
    <property type="project" value="UniProtKB-KW"/>
</dbReference>
<dbReference type="AlphaFoldDB" id="F2LSI0"/>
<evidence type="ECO:0000256" key="1">
    <source>
        <dbReference type="ARBA" id="ARBA00004453"/>
    </source>
</evidence>
<geneLocation type="plasmid" evidence="7 8">
    <name>bgla_3p</name>
</geneLocation>
<organism evidence="7 8">
    <name type="scientific">Burkholderia gladioli (strain BSR3)</name>
    <dbReference type="NCBI Taxonomy" id="999541"/>
    <lineage>
        <taxon>Bacteria</taxon>
        <taxon>Pseudomonadati</taxon>
        <taxon>Pseudomonadota</taxon>
        <taxon>Betaproteobacteria</taxon>
        <taxon>Burkholderiales</taxon>
        <taxon>Burkholderiaceae</taxon>
        <taxon>Burkholderia</taxon>
    </lineage>
</organism>
<feature type="compositionally biased region" description="Polar residues" evidence="5">
    <location>
        <begin position="82"/>
        <end position="93"/>
    </location>
</feature>
<dbReference type="Gene3D" id="4.10.430.30">
    <property type="match status" value="1"/>
</dbReference>
<accession>F2LSI0</accession>
<evidence type="ECO:0000259" key="6">
    <source>
        <dbReference type="SMART" id="SM00528"/>
    </source>
</evidence>
<dbReference type="PANTHER" id="PTHR38097:SF2">
    <property type="entry name" value="DNA-BINDING PROTEIN STPA"/>
    <property type="match status" value="1"/>
</dbReference>
<evidence type="ECO:0000256" key="3">
    <source>
        <dbReference type="ARBA" id="ARBA00022490"/>
    </source>
</evidence>
<dbReference type="SUPFAM" id="SSF81273">
    <property type="entry name" value="H-NS histone-like proteins"/>
    <property type="match status" value="1"/>
</dbReference>
<comment type="subcellular location">
    <subcellularLocation>
        <location evidence="1">Cytoplasm</location>
        <location evidence="1">Nucleoid</location>
    </subcellularLocation>
</comment>
<dbReference type="Pfam" id="PF00816">
    <property type="entry name" value="Histone_HNS"/>
    <property type="match status" value="1"/>
</dbReference>
<sequence>MATSFKRTEKELSALRADYISEAAAKIRDLMDQHGVTINDLQIKQPPSRGTRAGSTLKKAQGTPAAKRTSSLKGRKLELSPKYQNPKTGQTWTGHGRPPAWISVAKDRSKFLIQK</sequence>
<evidence type="ECO:0000256" key="5">
    <source>
        <dbReference type="SAM" id="MobiDB-lite"/>
    </source>
</evidence>
<dbReference type="InterPro" id="IPR027444">
    <property type="entry name" value="H-NS_C_dom"/>
</dbReference>
<evidence type="ECO:0000256" key="4">
    <source>
        <dbReference type="ARBA" id="ARBA00023125"/>
    </source>
</evidence>
<feature type="region of interest" description="Disordered" evidence="5">
    <location>
        <begin position="40"/>
        <end position="100"/>
    </location>
</feature>
<name>F2LSI0_BURGS</name>
<evidence type="ECO:0000313" key="7">
    <source>
        <dbReference type="EMBL" id="AEA65776.1"/>
    </source>
</evidence>
<comment type="similarity">
    <text evidence="2">Belongs to the histone-like protein H-NS family.</text>
</comment>
<keyword evidence="7" id="KW-0614">Plasmid</keyword>
<keyword evidence="3" id="KW-0963">Cytoplasm</keyword>
<feature type="domain" description="DNA-binding protein H-NS-like C-terminal" evidence="6">
    <location>
        <begin position="73"/>
        <end position="113"/>
    </location>
</feature>
<protein>
    <submittedName>
        <fullName evidence="7">Histone family protein nucleoid-structuring protein H-NS</fullName>
    </submittedName>
</protein>
<dbReference type="HOGENOM" id="CLU_117503_5_1_4"/>
<dbReference type="SMART" id="SM00528">
    <property type="entry name" value="HNS"/>
    <property type="match status" value="1"/>
</dbReference>
<keyword evidence="8" id="KW-1185">Reference proteome</keyword>
<dbReference type="RefSeq" id="WP_013691911.1">
    <property type="nucleotide sequence ID" value="NC_015378.1"/>
</dbReference>
<dbReference type="PANTHER" id="PTHR38097">
    <property type="match status" value="1"/>
</dbReference>
<evidence type="ECO:0000313" key="8">
    <source>
        <dbReference type="Proteomes" id="UP000008316"/>
    </source>
</evidence>